<proteinExistence type="predicted"/>
<dbReference type="Proteomes" id="UP000315525">
    <property type="component" value="Unassembled WGS sequence"/>
</dbReference>
<organism evidence="2 3">
    <name type="scientific">candidate division TA06 bacterium</name>
    <dbReference type="NCBI Taxonomy" id="2250710"/>
    <lineage>
        <taxon>Bacteria</taxon>
        <taxon>Bacteria division TA06</taxon>
    </lineage>
</organism>
<dbReference type="Gene3D" id="2.60.40.4070">
    <property type="match status" value="1"/>
</dbReference>
<evidence type="ECO:0000313" key="2">
    <source>
        <dbReference type="EMBL" id="TET46043.1"/>
    </source>
</evidence>
<accession>A0A523UU16</accession>
<dbReference type="SUPFAM" id="SSF50939">
    <property type="entry name" value="Sialidases"/>
    <property type="match status" value="1"/>
</dbReference>
<comment type="caution">
    <text evidence="2">The sequence shown here is derived from an EMBL/GenBank/DDBJ whole genome shotgun (WGS) entry which is preliminary data.</text>
</comment>
<sequence>MKKSRVLRFWSGLCGLLLLVFLPTVMFAQWSVPVQLTSDPGADLKPTASVYGETIPWFSSSCLTWESNRDGDWNIYSVFNTNGDSWSQAIAVTSDSGADLNSSVARDDSLFWAAWQSDRTDNRDIFVSSSTGSTWSTPTQITADSNSDENPSIFASSYSGTLWVVWETERDGNWDIYASCYNGSAWSAPMSITSDSSDDRRPCGICSAPWLYCPPLVVWETNREGDWDVYYSVYQSGSWSTPEPVVSDPGDDLRPTLAADFFGEGVWAVWESNAAGNPDVLCRYYSYFSGDWEEIDTVTTSLFRDANPAVIDFHLPVDAELYLGCVLWMSDRDGDNNIYSYEILGGTQPVDLNAANDSLPAVTGVTDYTYLWLWAIWQSDRDGDWNIYGSYQCYLIGVEEQAEFRSPISESRLFQNRPNPFTRTTIIRYCIAQRGPPTNQLVNLSIYDLSGRLVRTLVDELKEPGYYSVHWDGKDNAGRQVSTGIYLYRLQVRSLGGEQARALCSTKKMVVLK</sequence>
<reference evidence="2 3" key="1">
    <citation type="submission" date="2019-03" db="EMBL/GenBank/DDBJ databases">
        <title>Metabolic potential of uncultured bacteria and archaea associated with petroleum seepage in deep-sea sediments.</title>
        <authorList>
            <person name="Dong X."/>
            <person name="Hubert C."/>
        </authorList>
    </citation>
    <scope>NUCLEOTIDE SEQUENCE [LARGE SCALE GENOMIC DNA]</scope>
    <source>
        <strain evidence="2">E44_bin18</strain>
    </source>
</reference>
<feature type="domain" description="FlgD/Vpr Ig-like" evidence="1">
    <location>
        <begin position="442"/>
        <end position="491"/>
    </location>
</feature>
<dbReference type="Pfam" id="PF13860">
    <property type="entry name" value="FlgD_ig"/>
    <property type="match status" value="1"/>
</dbReference>
<dbReference type="InterPro" id="IPR025965">
    <property type="entry name" value="FlgD/Vpr_Ig-like"/>
</dbReference>
<evidence type="ECO:0000259" key="1">
    <source>
        <dbReference type="Pfam" id="PF13860"/>
    </source>
</evidence>
<gene>
    <name evidence="2" type="ORF">E3J62_05770</name>
</gene>
<dbReference type="Gene3D" id="2.120.10.10">
    <property type="match status" value="1"/>
</dbReference>
<dbReference type="InterPro" id="IPR036278">
    <property type="entry name" value="Sialidase_sf"/>
</dbReference>
<evidence type="ECO:0000313" key="3">
    <source>
        <dbReference type="Proteomes" id="UP000315525"/>
    </source>
</evidence>
<dbReference type="AlphaFoldDB" id="A0A523UU16"/>
<protein>
    <recommendedName>
        <fullName evidence="1">FlgD/Vpr Ig-like domain-containing protein</fullName>
    </recommendedName>
</protein>
<name>A0A523UU16_UNCT6</name>
<dbReference type="EMBL" id="SOJN01000070">
    <property type="protein sequence ID" value="TET46043.1"/>
    <property type="molecule type" value="Genomic_DNA"/>
</dbReference>